<evidence type="ECO:0000256" key="1">
    <source>
        <dbReference type="SAM" id="Phobius"/>
    </source>
</evidence>
<sequence length="90" mass="9996">MQDWTSFVAEVIPGLAGLPFVLGILAFYCLGNWVINITGWAGIALLLQAEFDYPQAEALIMALPMAFPMLIRIWLVQRADRMGIPKTPCD</sequence>
<keyword evidence="3" id="KW-1185">Reference proteome</keyword>
<keyword evidence="1" id="KW-0472">Membrane</keyword>
<dbReference type="AlphaFoldDB" id="A0A7W4J1A2"/>
<evidence type="ECO:0000313" key="3">
    <source>
        <dbReference type="Proteomes" id="UP000577891"/>
    </source>
</evidence>
<keyword evidence="1" id="KW-1133">Transmembrane helix</keyword>
<name>A0A7W4J1A2_9PROT</name>
<reference evidence="2 3" key="1">
    <citation type="submission" date="2020-04" db="EMBL/GenBank/DDBJ databases">
        <title>Description of novel Gluconacetobacter.</title>
        <authorList>
            <person name="Sombolestani A."/>
        </authorList>
    </citation>
    <scope>NUCLEOTIDE SEQUENCE [LARGE SCALE GENOMIC DNA]</scope>
    <source>
        <strain evidence="2 3">LMG 27724</strain>
    </source>
</reference>
<comment type="caution">
    <text evidence="2">The sequence shown here is derived from an EMBL/GenBank/DDBJ whole genome shotgun (WGS) entry which is preliminary data.</text>
</comment>
<protein>
    <submittedName>
        <fullName evidence="2">Uncharacterized protein</fullName>
    </submittedName>
</protein>
<feature type="transmembrane region" description="Helical" evidence="1">
    <location>
        <begin position="58"/>
        <end position="75"/>
    </location>
</feature>
<evidence type="ECO:0000313" key="2">
    <source>
        <dbReference type="EMBL" id="MBB2172880.1"/>
    </source>
</evidence>
<dbReference type="Proteomes" id="UP000577891">
    <property type="component" value="Unassembled WGS sequence"/>
</dbReference>
<proteinExistence type="predicted"/>
<accession>A0A7W4J1A2</accession>
<organism evidence="2 3">
    <name type="scientific">Gluconacetobacter asukensis</name>
    <dbReference type="NCBI Taxonomy" id="1017181"/>
    <lineage>
        <taxon>Bacteria</taxon>
        <taxon>Pseudomonadati</taxon>
        <taxon>Pseudomonadota</taxon>
        <taxon>Alphaproteobacteria</taxon>
        <taxon>Acetobacterales</taxon>
        <taxon>Acetobacteraceae</taxon>
        <taxon>Gluconacetobacter</taxon>
    </lineage>
</organism>
<dbReference type="RefSeq" id="WP_182979406.1">
    <property type="nucleotide sequence ID" value="NZ_BAABGB010000005.1"/>
</dbReference>
<dbReference type="EMBL" id="JABEQE010000010">
    <property type="protein sequence ID" value="MBB2172880.1"/>
    <property type="molecule type" value="Genomic_DNA"/>
</dbReference>
<feature type="transmembrane region" description="Helical" evidence="1">
    <location>
        <begin position="20"/>
        <end position="46"/>
    </location>
</feature>
<gene>
    <name evidence="2" type="ORF">HLH35_12245</name>
</gene>
<keyword evidence="1" id="KW-0812">Transmembrane</keyword>